<protein>
    <submittedName>
        <fullName evidence="1">Uncharacterized protein</fullName>
    </submittedName>
</protein>
<accession>C4J7D8</accession>
<reference evidence="1" key="2">
    <citation type="submission" date="2012-06" db="EMBL/GenBank/DDBJ databases">
        <authorList>
            <person name="Yu Y."/>
            <person name="Currie J."/>
            <person name="Lomeli R."/>
            <person name="Angelova A."/>
            <person name="Collura K."/>
            <person name="Wissotski M."/>
            <person name="Campos D."/>
            <person name="Kudrna D."/>
            <person name="Golser W."/>
            <person name="Ashely E."/>
            <person name="Descour A."/>
            <person name="Fernandes J."/>
            <person name="Soderlund C."/>
            <person name="Walbot V."/>
        </authorList>
    </citation>
    <scope>NUCLEOTIDE SEQUENCE</scope>
    <source>
        <strain evidence="1">B73</strain>
    </source>
</reference>
<evidence type="ECO:0000313" key="1">
    <source>
        <dbReference type="EMBL" id="ACR37088.1"/>
    </source>
</evidence>
<proteinExistence type="evidence at transcript level"/>
<dbReference type="AlphaFoldDB" id="C4J7D8"/>
<name>C4J7D8_MAIZE</name>
<reference evidence="1" key="1">
    <citation type="journal article" date="2009" name="PLoS Genet.">
        <title>Sequencing, mapping, and analysis of 27,455 maize full-length cDNAs.</title>
        <authorList>
            <person name="Soderlund C."/>
            <person name="Descour A."/>
            <person name="Kudrna D."/>
            <person name="Bomhoff M."/>
            <person name="Boyd L."/>
            <person name="Currie J."/>
            <person name="Angelova A."/>
            <person name="Collura K."/>
            <person name="Wissotski M."/>
            <person name="Ashley E."/>
            <person name="Morrow D."/>
            <person name="Fernandes J."/>
            <person name="Walbot V."/>
            <person name="Yu Y."/>
        </authorList>
    </citation>
    <scope>NUCLEOTIDE SEQUENCE</scope>
    <source>
        <strain evidence="1">B73</strain>
    </source>
</reference>
<organism evidence="1">
    <name type="scientific">Zea mays</name>
    <name type="common">Maize</name>
    <dbReference type="NCBI Taxonomy" id="4577"/>
    <lineage>
        <taxon>Eukaryota</taxon>
        <taxon>Viridiplantae</taxon>
        <taxon>Streptophyta</taxon>
        <taxon>Embryophyta</taxon>
        <taxon>Tracheophyta</taxon>
        <taxon>Spermatophyta</taxon>
        <taxon>Magnoliopsida</taxon>
        <taxon>Liliopsida</taxon>
        <taxon>Poales</taxon>
        <taxon>Poaceae</taxon>
        <taxon>PACMAD clade</taxon>
        <taxon>Panicoideae</taxon>
        <taxon>Andropogonodae</taxon>
        <taxon>Andropogoneae</taxon>
        <taxon>Tripsacinae</taxon>
        <taxon>Zea</taxon>
    </lineage>
</organism>
<dbReference type="EMBL" id="BT086735">
    <property type="protein sequence ID" value="ACR37088.1"/>
    <property type="molecule type" value="mRNA"/>
</dbReference>
<sequence length="32" mass="3588">MPNSRVKLNKYPLHMIVVGLTPLSVDRIVLSP</sequence>